<protein>
    <submittedName>
        <fullName evidence="1">Uncharacterized protein</fullName>
    </submittedName>
</protein>
<accession>A0A6C2CAH7</accession>
<sequence length="145" mass="17355">MNQLNEELILQYLEKHANHHQPMFVIPNNVDSTFGDRAEKTYSMIDEYNQKYFEEYVDEKNDGLVHPVFQTEDLKNIDPFENELYYEVSEFTIDNLSSIIKQIILNEIQISELSSEQELEQLVNYFKNDLLNYEGVWQRTTRLHV</sequence>
<dbReference type="Proteomes" id="UP000371977">
    <property type="component" value="Unassembled WGS sequence"/>
</dbReference>
<dbReference type="EMBL" id="SDGZ01000008">
    <property type="protein sequence ID" value="TYC50552.1"/>
    <property type="molecule type" value="Genomic_DNA"/>
</dbReference>
<reference evidence="1 2" key="1">
    <citation type="submission" date="2019-01" db="EMBL/GenBank/DDBJ databases">
        <title>Weissella sp. nov., a novel lactic acid bacterium isolated from animal feces.</title>
        <authorList>
            <person name="Wang L.-T."/>
        </authorList>
    </citation>
    <scope>NUCLEOTIDE SEQUENCE [LARGE SCALE GENOMIC DNA]</scope>
    <source>
        <strain evidence="1 2">8H-2</strain>
    </source>
</reference>
<evidence type="ECO:0000313" key="1">
    <source>
        <dbReference type="EMBL" id="TYC50552.1"/>
    </source>
</evidence>
<dbReference type="RefSeq" id="WP_148622024.1">
    <property type="nucleotide sequence ID" value="NZ_SDGZ01000008.1"/>
</dbReference>
<comment type="caution">
    <text evidence="1">The sequence shown here is derived from an EMBL/GenBank/DDBJ whole genome shotgun (WGS) entry which is preliminary data.</text>
</comment>
<proteinExistence type="predicted"/>
<evidence type="ECO:0000313" key="2">
    <source>
        <dbReference type="Proteomes" id="UP000371977"/>
    </source>
</evidence>
<dbReference type="AlphaFoldDB" id="A0A6C2CAH7"/>
<organism evidence="1 2">
    <name type="scientific">Weissella muntiaci</name>
    <dbReference type="NCBI Taxonomy" id="2508881"/>
    <lineage>
        <taxon>Bacteria</taxon>
        <taxon>Bacillati</taxon>
        <taxon>Bacillota</taxon>
        <taxon>Bacilli</taxon>
        <taxon>Lactobacillales</taxon>
        <taxon>Lactobacillaceae</taxon>
        <taxon>Weissella</taxon>
    </lineage>
</organism>
<name>A0A6C2CAH7_9LACO</name>
<keyword evidence="2" id="KW-1185">Reference proteome</keyword>
<gene>
    <name evidence="1" type="ORF">ESZ50_02465</name>
</gene>